<proteinExistence type="predicted"/>
<evidence type="ECO:0000313" key="4">
    <source>
        <dbReference type="EMBL" id="MDG0810013.1"/>
    </source>
</evidence>
<dbReference type="PROSITE" id="PS00584">
    <property type="entry name" value="PFKB_KINASES_2"/>
    <property type="match status" value="1"/>
</dbReference>
<dbReference type="SUPFAM" id="SSF46785">
    <property type="entry name" value="Winged helix' DNA-binding domain"/>
    <property type="match status" value="1"/>
</dbReference>
<dbReference type="Proteomes" id="UP001153404">
    <property type="component" value="Unassembled WGS sequence"/>
</dbReference>
<dbReference type="InterPro" id="IPR011611">
    <property type="entry name" value="PfkB_dom"/>
</dbReference>
<gene>
    <name evidence="4" type="ORF">OMP40_12125</name>
</gene>
<dbReference type="Gene3D" id="1.10.10.10">
    <property type="entry name" value="Winged helix-like DNA-binding domain superfamily/Winged helix DNA-binding domain"/>
    <property type="match status" value="1"/>
</dbReference>
<organism evidence="4 5">
    <name type="scientific">Cohnella rhizosphaerae</name>
    <dbReference type="NCBI Taxonomy" id="1457232"/>
    <lineage>
        <taxon>Bacteria</taxon>
        <taxon>Bacillati</taxon>
        <taxon>Bacillota</taxon>
        <taxon>Bacilli</taxon>
        <taxon>Bacillales</taxon>
        <taxon>Paenibacillaceae</taxon>
        <taxon>Cohnella</taxon>
    </lineage>
</organism>
<dbReference type="RefSeq" id="WP_277531626.1">
    <property type="nucleotide sequence ID" value="NZ_JAPDIA010000003.1"/>
</dbReference>
<dbReference type="CDD" id="cd01941">
    <property type="entry name" value="YeiC_kinase_like"/>
    <property type="match status" value="1"/>
</dbReference>
<dbReference type="InterPro" id="IPR036388">
    <property type="entry name" value="WH-like_DNA-bd_sf"/>
</dbReference>
<dbReference type="Gene3D" id="3.40.1190.20">
    <property type="match status" value="1"/>
</dbReference>
<dbReference type="PANTHER" id="PTHR10584:SF166">
    <property type="entry name" value="RIBOKINASE"/>
    <property type="match status" value="1"/>
</dbReference>
<evidence type="ECO:0000313" key="5">
    <source>
        <dbReference type="Proteomes" id="UP001153404"/>
    </source>
</evidence>
<dbReference type="SUPFAM" id="SSF53613">
    <property type="entry name" value="Ribokinase-like"/>
    <property type="match status" value="1"/>
</dbReference>
<keyword evidence="1" id="KW-0808">Transferase</keyword>
<dbReference type="Pfam" id="PF00294">
    <property type="entry name" value="PfkB"/>
    <property type="match status" value="1"/>
</dbReference>
<evidence type="ECO:0000259" key="3">
    <source>
        <dbReference type="Pfam" id="PF00294"/>
    </source>
</evidence>
<dbReference type="EMBL" id="JAPDIA010000003">
    <property type="protein sequence ID" value="MDG0810013.1"/>
    <property type="molecule type" value="Genomic_DNA"/>
</dbReference>
<keyword evidence="2" id="KW-0418">Kinase</keyword>
<dbReference type="PROSITE" id="PS00583">
    <property type="entry name" value="PFKB_KINASES_1"/>
    <property type="match status" value="1"/>
</dbReference>
<evidence type="ECO:0000256" key="2">
    <source>
        <dbReference type="ARBA" id="ARBA00022777"/>
    </source>
</evidence>
<sequence>MDREQQILSFIRRNPFVTQQELADAIGISRSAVAGYVAALTRKGSIRGRAYVLAEEGSVLCIGGANLDSKARGKQPLRLGASNPVAVAESCGGVARNIAANLAALSARVALLTAVGDDKAGSWLLERTASQGVDIGPSLVLSGEKTGSYTAILGEDGELFIAFADMDIYERITPGTLEEKWPHIAASKLVVADANLPAASLAWLARRCGDAGLPLFVDPISPEKAKKLPERLDGIAAVFPNLAEARQLAGRGDEEPTADGGVAEWAELARLILARGAGHVLITLGKHGAYCAGPDGELHLPALPVRVVDVTGAGDAFLAGVAYGVLRGEAFADACRSGLAAARIALETASSSSEQLNEERLAEAVRESRI</sequence>
<reference evidence="4" key="1">
    <citation type="submission" date="2022-10" db="EMBL/GenBank/DDBJ databases">
        <title>Comparative genomic analysis of Cohnella hashimotonis sp. nov., isolated from the International Space Station.</title>
        <authorList>
            <person name="Simpson A."/>
            <person name="Venkateswaran K."/>
        </authorList>
    </citation>
    <scope>NUCLEOTIDE SEQUENCE</scope>
    <source>
        <strain evidence="4">DSM 28161</strain>
    </source>
</reference>
<accession>A0A9X4QT67</accession>
<dbReference type="InterPro" id="IPR002173">
    <property type="entry name" value="Carboh/pur_kinase_PfkB_CS"/>
</dbReference>
<dbReference type="Pfam" id="PF13412">
    <property type="entry name" value="HTH_24"/>
    <property type="match status" value="1"/>
</dbReference>
<evidence type="ECO:0000256" key="1">
    <source>
        <dbReference type="ARBA" id="ARBA00022679"/>
    </source>
</evidence>
<dbReference type="InterPro" id="IPR029056">
    <property type="entry name" value="Ribokinase-like"/>
</dbReference>
<dbReference type="GO" id="GO:0016301">
    <property type="term" value="F:kinase activity"/>
    <property type="evidence" value="ECO:0007669"/>
    <property type="project" value="UniProtKB-KW"/>
</dbReference>
<dbReference type="AlphaFoldDB" id="A0A9X4QT67"/>
<dbReference type="InterPro" id="IPR036390">
    <property type="entry name" value="WH_DNA-bd_sf"/>
</dbReference>
<keyword evidence="5" id="KW-1185">Reference proteome</keyword>
<dbReference type="PANTHER" id="PTHR10584">
    <property type="entry name" value="SUGAR KINASE"/>
    <property type="match status" value="1"/>
</dbReference>
<comment type="caution">
    <text evidence="4">The sequence shown here is derived from an EMBL/GenBank/DDBJ whole genome shotgun (WGS) entry which is preliminary data.</text>
</comment>
<name>A0A9X4QT67_9BACL</name>
<feature type="domain" description="Carbohydrate kinase PfkB" evidence="3">
    <location>
        <begin position="59"/>
        <end position="352"/>
    </location>
</feature>
<protein>
    <submittedName>
        <fullName evidence="4">Winged helix-turn-helix transcriptional regulator</fullName>
    </submittedName>
</protein>